<reference evidence="1 2" key="1">
    <citation type="journal article" date="2015" name="Genome Announc.">
        <title>Expanding the biotechnology potential of lactobacilli through comparative genomics of 213 strains and associated genera.</title>
        <authorList>
            <person name="Sun Z."/>
            <person name="Harris H.M."/>
            <person name="McCann A."/>
            <person name="Guo C."/>
            <person name="Argimon S."/>
            <person name="Zhang W."/>
            <person name="Yang X."/>
            <person name="Jeffery I.B."/>
            <person name="Cooney J.C."/>
            <person name="Kagawa T.F."/>
            <person name="Liu W."/>
            <person name="Song Y."/>
            <person name="Salvetti E."/>
            <person name="Wrobel A."/>
            <person name="Rasinkangas P."/>
            <person name="Parkhill J."/>
            <person name="Rea M.C."/>
            <person name="O'Sullivan O."/>
            <person name="Ritari J."/>
            <person name="Douillard F.P."/>
            <person name="Paul Ross R."/>
            <person name="Yang R."/>
            <person name="Briner A.E."/>
            <person name="Felis G.E."/>
            <person name="de Vos W.M."/>
            <person name="Barrangou R."/>
            <person name="Klaenhammer T.R."/>
            <person name="Caufield P.W."/>
            <person name="Cui Y."/>
            <person name="Zhang H."/>
            <person name="O'Toole P.W."/>
        </authorList>
    </citation>
    <scope>NUCLEOTIDE SEQUENCE [LARGE SCALE GENOMIC DNA]</scope>
    <source>
        <strain evidence="1 2">DSM 18527</strain>
    </source>
</reference>
<dbReference type="Pfam" id="PF20092">
    <property type="entry name" value="DUF6483"/>
    <property type="match status" value="1"/>
</dbReference>
<sequence>MQNESDWIMRQIHAFADGLGYILASGKGGGTTEIVFPEHQAQKLPQQTELQRLVTAKEYGTAAKRLWALQYALPGIEFIKLAVWLFDTLRQYDDSTLVQGDYSRKALVADLQKLKRYQGQA</sequence>
<comment type="caution">
    <text evidence="1">The sequence shown here is derived from an EMBL/GenBank/DDBJ whole genome shotgun (WGS) entry which is preliminary data.</text>
</comment>
<accession>X0PSV5</accession>
<dbReference type="AlphaFoldDB" id="X0PSV5"/>
<name>X0PSV5_9LACO</name>
<evidence type="ECO:0000313" key="2">
    <source>
        <dbReference type="Proteomes" id="UP000051236"/>
    </source>
</evidence>
<evidence type="ECO:0000313" key="1">
    <source>
        <dbReference type="EMBL" id="KRM35485.1"/>
    </source>
</evidence>
<dbReference type="OrthoDB" id="2306268at2"/>
<dbReference type="PATRIC" id="fig|1423734.3.peg.1024"/>
<keyword evidence="2" id="KW-1185">Reference proteome</keyword>
<dbReference type="STRING" id="1423734.FC83_GL001010"/>
<protein>
    <submittedName>
        <fullName evidence="1">Uncharacterized protein</fullName>
    </submittedName>
</protein>
<dbReference type="Proteomes" id="UP000051236">
    <property type="component" value="Unassembled WGS sequence"/>
</dbReference>
<proteinExistence type="predicted"/>
<organism evidence="1 2">
    <name type="scientific">Agrilactobacillus composti DSM 18527 = JCM 14202</name>
    <dbReference type="NCBI Taxonomy" id="1423734"/>
    <lineage>
        <taxon>Bacteria</taxon>
        <taxon>Bacillati</taxon>
        <taxon>Bacillota</taxon>
        <taxon>Bacilli</taxon>
        <taxon>Lactobacillales</taxon>
        <taxon>Lactobacillaceae</taxon>
        <taxon>Agrilactobacillus</taxon>
    </lineage>
</organism>
<gene>
    <name evidence="1" type="ORF">FC83_GL001010</name>
</gene>
<dbReference type="EMBL" id="AZGA01000015">
    <property type="protein sequence ID" value="KRM35485.1"/>
    <property type="molecule type" value="Genomic_DNA"/>
</dbReference>
<dbReference type="RefSeq" id="WP_035454589.1">
    <property type="nucleotide sequence ID" value="NZ_AZGA01000015.1"/>
</dbReference>
<dbReference type="InterPro" id="IPR045507">
    <property type="entry name" value="DUF6483"/>
</dbReference>
<dbReference type="eggNOG" id="ENOG5030ABC">
    <property type="taxonomic scope" value="Bacteria"/>
</dbReference>